<comment type="caution">
    <text evidence="6">The sequence shown here is derived from an EMBL/GenBank/DDBJ whole genome shotgun (WGS) entry which is preliminary data.</text>
</comment>
<dbReference type="EMBL" id="LNAM01000124">
    <property type="protein sequence ID" value="KSV59480.1"/>
    <property type="molecule type" value="Genomic_DNA"/>
</dbReference>
<dbReference type="InterPro" id="IPR032466">
    <property type="entry name" value="Metal_Hydrolase"/>
</dbReference>
<dbReference type="PANTHER" id="PTHR11271:SF6">
    <property type="entry name" value="GUANINE DEAMINASE"/>
    <property type="match status" value="1"/>
</dbReference>
<evidence type="ECO:0000256" key="1">
    <source>
        <dbReference type="ARBA" id="ARBA00001947"/>
    </source>
</evidence>
<organism evidence="6 7">
    <name type="scientific">Acetivibrio ethanolgignens</name>
    <dbReference type="NCBI Taxonomy" id="290052"/>
    <lineage>
        <taxon>Bacteria</taxon>
        <taxon>Bacillati</taxon>
        <taxon>Bacillota</taxon>
        <taxon>Clostridia</taxon>
        <taxon>Eubacteriales</taxon>
        <taxon>Oscillospiraceae</taxon>
        <taxon>Acetivibrio</taxon>
    </lineage>
</organism>
<reference evidence="6 7" key="1">
    <citation type="submission" date="2015-11" db="EMBL/GenBank/DDBJ databases">
        <title>Butyribacter intestini gen. nov., sp. nov., a butyric acid-producing bacterium of the family Lachnospiraceae isolated from the human faeces.</title>
        <authorList>
            <person name="Zou Y."/>
            <person name="Xue W."/>
            <person name="Luo G."/>
            <person name="Lv M."/>
        </authorList>
    </citation>
    <scope>NUCLEOTIDE SEQUENCE [LARGE SCALE GENOMIC DNA]</scope>
    <source>
        <strain evidence="6 7">ACET-33324</strain>
    </source>
</reference>
<gene>
    <name evidence="6" type="ORF">ASU35_08680</name>
</gene>
<dbReference type="SUPFAM" id="SSF51556">
    <property type="entry name" value="Metallo-dependent hydrolases"/>
    <property type="match status" value="1"/>
</dbReference>
<accession>A0A0V8QFW0</accession>
<evidence type="ECO:0000256" key="3">
    <source>
        <dbReference type="ARBA" id="ARBA00022801"/>
    </source>
</evidence>
<dbReference type="SUPFAM" id="SSF51338">
    <property type="entry name" value="Composite domain of metallo-dependent hydrolases"/>
    <property type="match status" value="2"/>
</dbReference>
<dbReference type="InterPro" id="IPR011059">
    <property type="entry name" value="Metal-dep_hydrolase_composite"/>
</dbReference>
<keyword evidence="2" id="KW-0479">Metal-binding</keyword>
<dbReference type="GO" id="GO:0005829">
    <property type="term" value="C:cytosol"/>
    <property type="evidence" value="ECO:0007669"/>
    <property type="project" value="TreeGrafter"/>
</dbReference>
<evidence type="ECO:0000256" key="4">
    <source>
        <dbReference type="ARBA" id="ARBA00022833"/>
    </source>
</evidence>
<evidence type="ECO:0000256" key="2">
    <source>
        <dbReference type="ARBA" id="ARBA00022723"/>
    </source>
</evidence>
<protein>
    <submittedName>
        <fullName evidence="6">Guanine deaminase</fullName>
    </submittedName>
</protein>
<dbReference type="GO" id="GO:0046098">
    <property type="term" value="P:guanine metabolic process"/>
    <property type="evidence" value="ECO:0007669"/>
    <property type="project" value="TreeGrafter"/>
</dbReference>
<dbReference type="Proteomes" id="UP000054874">
    <property type="component" value="Unassembled WGS sequence"/>
</dbReference>
<dbReference type="OrthoDB" id="9807210at2"/>
<dbReference type="PANTHER" id="PTHR11271">
    <property type="entry name" value="GUANINE DEAMINASE"/>
    <property type="match status" value="1"/>
</dbReference>
<proteinExistence type="predicted"/>
<dbReference type="InterPro" id="IPR006680">
    <property type="entry name" value="Amidohydro-rel"/>
</dbReference>
<evidence type="ECO:0000313" key="6">
    <source>
        <dbReference type="EMBL" id="KSV59480.1"/>
    </source>
</evidence>
<dbReference type="GO" id="GO:0008270">
    <property type="term" value="F:zinc ion binding"/>
    <property type="evidence" value="ECO:0007669"/>
    <property type="project" value="TreeGrafter"/>
</dbReference>
<dbReference type="AlphaFoldDB" id="A0A0V8QFW0"/>
<keyword evidence="7" id="KW-1185">Reference proteome</keyword>
<keyword evidence="3" id="KW-0378">Hydrolase</keyword>
<evidence type="ECO:0000313" key="7">
    <source>
        <dbReference type="Proteomes" id="UP000054874"/>
    </source>
</evidence>
<dbReference type="Pfam" id="PF01979">
    <property type="entry name" value="Amidohydro_1"/>
    <property type="match status" value="1"/>
</dbReference>
<dbReference type="RefSeq" id="WP_058352288.1">
    <property type="nucleotide sequence ID" value="NZ_CABMMD010000124.1"/>
</dbReference>
<comment type="cofactor">
    <cofactor evidence="1">
        <name>Zn(2+)</name>
        <dbReference type="ChEBI" id="CHEBI:29105"/>
    </cofactor>
</comment>
<dbReference type="GO" id="GO:0008892">
    <property type="term" value="F:guanine deaminase activity"/>
    <property type="evidence" value="ECO:0007669"/>
    <property type="project" value="TreeGrafter"/>
</dbReference>
<sequence length="422" mass="47391">MTIIKGHICYSTDKDTLHTVENGYLVCERGKVKRVYESLPEEFEGIPIEDYGDRLIIPGLVDLHMHAPQYAFRGLGMDMELLDWLEAHTFPEEAKYKDLAYAREAYTYFVEDLKGGATTRACIFGTVHKEATTLLMELLEDAGIGAMVGKVNMDRNSPEYLCEESAEASALATVEWLEGIKDRFTLVKPILTPRFIPTCSDALMERLKDIQKQYKLPMQSHLSENQGEIAWVQELCPDTRFYGEAYAKFGMFGGDCPTVMAHCVSSNEAELALMKKNNVFIAHCPQSNENLSSGIAPVRKFLDMGIPTGLGCDVAGGHVTSIFRAMADAIQVSKLRWRLVDDTLKPLTVEEAFYMATMGGGAFFGKIGSFLEGYEFDAVVLDDTNLPHPQKLTVKERLERIVYFSDDRNIYDKYVSGVRTKR</sequence>
<dbReference type="Gene3D" id="3.20.20.140">
    <property type="entry name" value="Metal-dependent hydrolases"/>
    <property type="match status" value="1"/>
</dbReference>
<evidence type="ECO:0000259" key="5">
    <source>
        <dbReference type="Pfam" id="PF01979"/>
    </source>
</evidence>
<keyword evidence="4" id="KW-0862">Zinc</keyword>
<dbReference type="InterPro" id="IPR051607">
    <property type="entry name" value="Metallo-dep_hydrolases"/>
</dbReference>
<dbReference type="STRING" id="290052.ASU35_08680"/>
<dbReference type="Gene3D" id="2.30.40.10">
    <property type="entry name" value="Urease, subunit C, domain 1"/>
    <property type="match status" value="1"/>
</dbReference>
<feature type="domain" description="Amidohydrolase-related" evidence="5">
    <location>
        <begin position="56"/>
        <end position="417"/>
    </location>
</feature>
<name>A0A0V8QFW0_9FIRM</name>